<evidence type="ECO:0000313" key="2">
    <source>
        <dbReference type="Proteomes" id="UP000298030"/>
    </source>
</evidence>
<proteinExistence type="predicted"/>
<organism evidence="1 2">
    <name type="scientific">Coprinellus micaceus</name>
    <name type="common">Glistening ink-cap mushroom</name>
    <name type="synonym">Coprinus micaceus</name>
    <dbReference type="NCBI Taxonomy" id="71717"/>
    <lineage>
        <taxon>Eukaryota</taxon>
        <taxon>Fungi</taxon>
        <taxon>Dikarya</taxon>
        <taxon>Basidiomycota</taxon>
        <taxon>Agaricomycotina</taxon>
        <taxon>Agaricomycetes</taxon>
        <taxon>Agaricomycetidae</taxon>
        <taxon>Agaricales</taxon>
        <taxon>Agaricineae</taxon>
        <taxon>Psathyrellaceae</taxon>
        <taxon>Coprinellus</taxon>
    </lineage>
</organism>
<reference evidence="1 2" key="1">
    <citation type="journal article" date="2019" name="Nat. Ecol. Evol.">
        <title>Megaphylogeny resolves global patterns of mushroom evolution.</title>
        <authorList>
            <person name="Varga T."/>
            <person name="Krizsan K."/>
            <person name="Foldi C."/>
            <person name="Dima B."/>
            <person name="Sanchez-Garcia M."/>
            <person name="Sanchez-Ramirez S."/>
            <person name="Szollosi G.J."/>
            <person name="Szarkandi J.G."/>
            <person name="Papp V."/>
            <person name="Albert L."/>
            <person name="Andreopoulos W."/>
            <person name="Angelini C."/>
            <person name="Antonin V."/>
            <person name="Barry K.W."/>
            <person name="Bougher N.L."/>
            <person name="Buchanan P."/>
            <person name="Buyck B."/>
            <person name="Bense V."/>
            <person name="Catcheside P."/>
            <person name="Chovatia M."/>
            <person name="Cooper J."/>
            <person name="Damon W."/>
            <person name="Desjardin D."/>
            <person name="Finy P."/>
            <person name="Geml J."/>
            <person name="Haridas S."/>
            <person name="Hughes K."/>
            <person name="Justo A."/>
            <person name="Karasinski D."/>
            <person name="Kautmanova I."/>
            <person name="Kiss B."/>
            <person name="Kocsube S."/>
            <person name="Kotiranta H."/>
            <person name="LaButti K.M."/>
            <person name="Lechner B.E."/>
            <person name="Liimatainen K."/>
            <person name="Lipzen A."/>
            <person name="Lukacs Z."/>
            <person name="Mihaltcheva S."/>
            <person name="Morgado L.N."/>
            <person name="Niskanen T."/>
            <person name="Noordeloos M.E."/>
            <person name="Ohm R.A."/>
            <person name="Ortiz-Santana B."/>
            <person name="Ovrebo C."/>
            <person name="Racz N."/>
            <person name="Riley R."/>
            <person name="Savchenko A."/>
            <person name="Shiryaev A."/>
            <person name="Soop K."/>
            <person name="Spirin V."/>
            <person name="Szebenyi C."/>
            <person name="Tomsovsky M."/>
            <person name="Tulloss R.E."/>
            <person name="Uehling J."/>
            <person name="Grigoriev I.V."/>
            <person name="Vagvolgyi C."/>
            <person name="Papp T."/>
            <person name="Martin F.M."/>
            <person name="Miettinen O."/>
            <person name="Hibbett D.S."/>
            <person name="Nagy L.G."/>
        </authorList>
    </citation>
    <scope>NUCLEOTIDE SEQUENCE [LARGE SCALE GENOMIC DNA]</scope>
    <source>
        <strain evidence="1 2">FP101781</strain>
    </source>
</reference>
<gene>
    <name evidence="1" type="ORF">FA13DRAFT_799575</name>
</gene>
<dbReference type="AlphaFoldDB" id="A0A4Y7S5L2"/>
<name>A0A4Y7S5L2_COPMI</name>
<dbReference type="EMBL" id="QPFP01000326">
    <property type="protein sequence ID" value="TEB16538.1"/>
    <property type="molecule type" value="Genomic_DNA"/>
</dbReference>
<dbReference type="Proteomes" id="UP000298030">
    <property type="component" value="Unassembled WGS sequence"/>
</dbReference>
<protein>
    <submittedName>
        <fullName evidence="1">Uncharacterized protein</fullName>
    </submittedName>
</protein>
<keyword evidence="2" id="KW-1185">Reference proteome</keyword>
<sequence length="171" mass="18821">MYVEIQGVQRGMDLSRRNIETSLGHNHHLTPRQDRCTHSIIGSCSRCKISIESSPPPSATGCHRDRHGSRCTKYVPHSSMQCDEEGLSNKSTTHSIIGERNVRRVDACQWVHSARIARGTGSLRQDTPQDIEAAGPCSPDAHTVIIRVSWRCTFSAHSCGVSQACNYHTGG</sequence>
<evidence type="ECO:0000313" key="1">
    <source>
        <dbReference type="EMBL" id="TEB16538.1"/>
    </source>
</evidence>
<comment type="caution">
    <text evidence="1">The sequence shown here is derived from an EMBL/GenBank/DDBJ whole genome shotgun (WGS) entry which is preliminary data.</text>
</comment>
<accession>A0A4Y7S5L2</accession>